<keyword evidence="5" id="KW-0413">Isomerase</keyword>
<organism evidence="5 6">
    <name type="scientific">Algoriphagus namhaensis</name>
    <dbReference type="NCBI Taxonomy" id="915353"/>
    <lineage>
        <taxon>Bacteria</taxon>
        <taxon>Pseudomonadati</taxon>
        <taxon>Bacteroidota</taxon>
        <taxon>Cytophagia</taxon>
        <taxon>Cytophagales</taxon>
        <taxon>Cyclobacteriaceae</taxon>
        <taxon>Algoriphagus</taxon>
    </lineage>
</organism>
<dbReference type="Gene3D" id="3.20.20.70">
    <property type="entry name" value="Aldolase class I"/>
    <property type="match status" value="1"/>
</dbReference>
<accession>A0ABV8ARK9</accession>
<sequence length="360" mass="40800">MITELFPSNKSKQNEAPFVIAGPCSVETPEQLMTTVGQLKKEGISWIRGGVWKPRTRPGSFEGVGEIALPWIQAAKKEFGVKFAIEVASANHVELALKHDMDMLWVGARSTANPFTVQEIAESLKGAKVPVLIKNPINADLSLWQGAFERFQKAGITDLAAVHRGFSNLREQVYRNSPMWQIPIDFKRTFPEIPMICDPSHIAGKRSLVQIIAQKALDLSFDGFLIESHHQPDLAWSDAAQQLTPQALGEMLKNLKTRSIHFEGVQMRNQLEEIRAQIDQADHELLEAIHRRMTLIEKIGEYKKLNNVAVLDLDRWKEIFETRPVWGQEMGINEELIQELFALIHQESVKKQTEILDKVD</sequence>
<proteinExistence type="predicted"/>
<gene>
    <name evidence="5" type="ORF">ACFOSV_10560</name>
</gene>
<dbReference type="Pfam" id="PF00793">
    <property type="entry name" value="DAHP_synth_1"/>
    <property type="match status" value="1"/>
</dbReference>
<dbReference type="Pfam" id="PF01817">
    <property type="entry name" value="CM_2"/>
    <property type="match status" value="1"/>
</dbReference>
<evidence type="ECO:0000256" key="2">
    <source>
        <dbReference type="ARBA" id="ARBA00022679"/>
    </source>
</evidence>
<dbReference type="EMBL" id="JBHRZS010000007">
    <property type="protein sequence ID" value="MFC3880622.1"/>
    <property type="molecule type" value="Genomic_DNA"/>
</dbReference>
<keyword evidence="3" id="KW-0175">Coiled coil</keyword>
<dbReference type="SMART" id="SM00830">
    <property type="entry name" value="CM_2"/>
    <property type="match status" value="1"/>
</dbReference>
<name>A0ABV8ARK9_9BACT</name>
<evidence type="ECO:0000313" key="6">
    <source>
        <dbReference type="Proteomes" id="UP001595805"/>
    </source>
</evidence>
<dbReference type="SUPFAM" id="SSF48600">
    <property type="entry name" value="Chorismate mutase II"/>
    <property type="match status" value="1"/>
</dbReference>
<dbReference type="RefSeq" id="WP_377905979.1">
    <property type="nucleotide sequence ID" value="NZ_JBHRZS010000007.1"/>
</dbReference>
<evidence type="ECO:0000256" key="1">
    <source>
        <dbReference type="ARBA" id="ARBA00012404"/>
    </source>
</evidence>
<evidence type="ECO:0000259" key="4">
    <source>
        <dbReference type="PROSITE" id="PS51168"/>
    </source>
</evidence>
<dbReference type="Proteomes" id="UP001595805">
    <property type="component" value="Unassembled WGS sequence"/>
</dbReference>
<dbReference type="PROSITE" id="PS51168">
    <property type="entry name" value="CHORISMATE_MUT_2"/>
    <property type="match status" value="1"/>
</dbReference>
<feature type="domain" description="Chorismate mutase" evidence="4">
    <location>
        <begin position="265"/>
        <end position="356"/>
    </location>
</feature>
<dbReference type="InterPro" id="IPR036979">
    <property type="entry name" value="CM_dom_sf"/>
</dbReference>
<protein>
    <recommendedName>
        <fullName evidence="1">chorismate mutase</fullName>
        <ecNumber evidence="1">5.4.99.5</ecNumber>
    </recommendedName>
</protein>
<keyword evidence="2" id="KW-0808">Transferase</keyword>
<dbReference type="InterPro" id="IPR002701">
    <property type="entry name" value="CM_II_prokaryot"/>
</dbReference>
<dbReference type="Gene3D" id="1.20.59.10">
    <property type="entry name" value="Chorismate mutase"/>
    <property type="match status" value="1"/>
</dbReference>
<comment type="caution">
    <text evidence="5">The sequence shown here is derived from an EMBL/GenBank/DDBJ whole genome shotgun (WGS) entry which is preliminary data.</text>
</comment>
<dbReference type="EC" id="5.4.99.5" evidence="1"/>
<feature type="coiled-coil region" evidence="3">
    <location>
        <begin position="264"/>
        <end position="291"/>
    </location>
</feature>
<reference evidence="6" key="1">
    <citation type="journal article" date="2019" name="Int. J. Syst. Evol. Microbiol.">
        <title>The Global Catalogue of Microorganisms (GCM) 10K type strain sequencing project: providing services to taxonomists for standard genome sequencing and annotation.</title>
        <authorList>
            <consortium name="The Broad Institute Genomics Platform"/>
            <consortium name="The Broad Institute Genome Sequencing Center for Infectious Disease"/>
            <person name="Wu L."/>
            <person name="Ma J."/>
        </authorList>
    </citation>
    <scope>NUCLEOTIDE SEQUENCE [LARGE SCALE GENOMIC DNA]</scope>
    <source>
        <strain evidence="6">CCUG 60523</strain>
    </source>
</reference>
<evidence type="ECO:0000256" key="3">
    <source>
        <dbReference type="SAM" id="Coils"/>
    </source>
</evidence>
<dbReference type="InterPro" id="IPR013785">
    <property type="entry name" value="Aldolase_TIM"/>
</dbReference>
<dbReference type="PANTHER" id="PTHR43018:SF1">
    <property type="entry name" value="PROTEIN AROA(G)"/>
    <property type="match status" value="1"/>
</dbReference>
<dbReference type="InterPro" id="IPR052899">
    <property type="entry name" value="Class-I_DAHP_synthase"/>
</dbReference>
<dbReference type="InterPro" id="IPR036263">
    <property type="entry name" value="Chorismate_II_sf"/>
</dbReference>
<evidence type="ECO:0000313" key="5">
    <source>
        <dbReference type="EMBL" id="MFC3880622.1"/>
    </source>
</evidence>
<keyword evidence="6" id="KW-1185">Reference proteome</keyword>
<dbReference type="InterPro" id="IPR006218">
    <property type="entry name" value="DAHP1/KDSA"/>
</dbReference>
<dbReference type="SUPFAM" id="SSF51569">
    <property type="entry name" value="Aldolase"/>
    <property type="match status" value="1"/>
</dbReference>
<dbReference type="PANTHER" id="PTHR43018">
    <property type="entry name" value="PHOSPHO-2-DEHYDRO-3-DEOXYHEPTONATE ALDOLASE"/>
    <property type="match status" value="1"/>
</dbReference>
<dbReference type="GO" id="GO:0004106">
    <property type="term" value="F:chorismate mutase activity"/>
    <property type="evidence" value="ECO:0007669"/>
    <property type="project" value="UniProtKB-EC"/>
</dbReference>